<keyword evidence="7" id="KW-1185">Reference proteome</keyword>
<dbReference type="RefSeq" id="WP_073501660.1">
    <property type="nucleotide sequence ID" value="NZ_FRBI01000023.1"/>
</dbReference>
<accession>A0A1M7PGQ2</accession>
<dbReference type="InterPro" id="IPR011761">
    <property type="entry name" value="ATP-grasp"/>
</dbReference>
<evidence type="ECO:0000313" key="7">
    <source>
        <dbReference type="Proteomes" id="UP000184111"/>
    </source>
</evidence>
<name>A0A1M7PGQ2_9ACTN</name>
<dbReference type="InterPro" id="IPR013815">
    <property type="entry name" value="ATP_grasp_subdomain_1"/>
</dbReference>
<evidence type="ECO:0000259" key="5">
    <source>
        <dbReference type="PROSITE" id="PS50975"/>
    </source>
</evidence>
<organism evidence="6 7">
    <name type="scientific">Actinacidiphila paucisporea</name>
    <dbReference type="NCBI Taxonomy" id="310782"/>
    <lineage>
        <taxon>Bacteria</taxon>
        <taxon>Bacillati</taxon>
        <taxon>Actinomycetota</taxon>
        <taxon>Actinomycetes</taxon>
        <taxon>Kitasatosporales</taxon>
        <taxon>Streptomycetaceae</taxon>
        <taxon>Actinacidiphila</taxon>
    </lineage>
</organism>
<dbReference type="Pfam" id="PF18603">
    <property type="entry name" value="LAL_C2"/>
    <property type="match status" value="1"/>
</dbReference>
<keyword evidence="3 4" id="KW-0067">ATP-binding</keyword>
<evidence type="ECO:0000313" key="6">
    <source>
        <dbReference type="EMBL" id="SHN15977.1"/>
    </source>
</evidence>
<dbReference type="GO" id="GO:0005524">
    <property type="term" value="F:ATP binding"/>
    <property type="evidence" value="ECO:0007669"/>
    <property type="project" value="UniProtKB-UniRule"/>
</dbReference>
<dbReference type="InterPro" id="IPR040570">
    <property type="entry name" value="LAL_C2"/>
</dbReference>
<dbReference type="GO" id="GO:0046872">
    <property type="term" value="F:metal ion binding"/>
    <property type="evidence" value="ECO:0007669"/>
    <property type="project" value="InterPro"/>
</dbReference>
<sequence>MTEQPGSTAAPRGPVVIVGFVGVTIPIIESFQPDGSVVYVEEPDVVRKREARDKLAAVGYVRDLIEWEYHLPGKADEFHAAHPGLAPVAIIPAIEYAVPFAARLAERYGLPGASLGAALILRDKALLRQVSAAAGIANPASVRVHGPQDVRDFLRDHGGPAVLKPANRQASLGVRVVHDPAEVASAWEECLVQDEGILVPDRPMDVVMLAEQFVAGDEYSVEMLVRRGEPLFTNVTGKVLYPGPYPVEQAHIVPADIPAELSALLGAQTARLLAAIGFGDGVVHCEWIVSDGVPYLVECAGRMPGDAILDLIEAAYPLEFMRSYFAVLKGEEPPMELPERAKGGAAVRFLAPGAGTVVSVTGVEDAEKAEGVLLVHCTVPGASFGGLRNSWDRGGIVMARGDSPAHAHRLAGAAAAMVRIETRPPGDSPAAEKP</sequence>
<dbReference type="PROSITE" id="PS50975">
    <property type="entry name" value="ATP_GRASP"/>
    <property type="match status" value="1"/>
</dbReference>
<dbReference type="STRING" id="310782.SAMN05216499_12353"/>
<dbReference type="Pfam" id="PF13535">
    <property type="entry name" value="ATP-grasp_4"/>
    <property type="match status" value="1"/>
</dbReference>
<dbReference type="Gene3D" id="3.30.470.20">
    <property type="entry name" value="ATP-grasp fold, B domain"/>
    <property type="match status" value="1"/>
</dbReference>
<evidence type="ECO:0000256" key="4">
    <source>
        <dbReference type="PROSITE-ProRule" id="PRU00409"/>
    </source>
</evidence>
<gene>
    <name evidence="6" type="ORF">SAMN05216499_12353</name>
</gene>
<dbReference type="InterPro" id="IPR052032">
    <property type="entry name" value="ATP-dep_AA_Ligase"/>
</dbReference>
<protein>
    <submittedName>
        <fullName evidence="6">ATP-grasp domain-containing protein</fullName>
    </submittedName>
</protein>
<dbReference type="GO" id="GO:0016874">
    <property type="term" value="F:ligase activity"/>
    <property type="evidence" value="ECO:0007669"/>
    <property type="project" value="UniProtKB-KW"/>
</dbReference>
<dbReference type="Gene3D" id="3.30.1490.20">
    <property type="entry name" value="ATP-grasp fold, A domain"/>
    <property type="match status" value="1"/>
</dbReference>
<dbReference type="Gene3D" id="3.40.50.20">
    <property type="match status" value="1"/>
</dbReference>
<reference evidence="6 7" key="1">
    <citation type="submission" date="2016-11" db="EMBL/GenBank/DDBJ databases">
        <authorList>
            <person name="Jaros S."/>
            <person name="Januszkiewicz K."/>
            <person name="Wedrychowicz H."/>
        </authorList>
    </citation>
    <scope>NUCLEOTIDE SEQUENCE [LARGE SCALE GENOMIC DNA]</scope>
    <source>
        <strain evidence="6 7">CGMCC 4.2025</strain>
    </source>
</reference>
<dbReference type="PANTHER" id="PTHR43585:SF2">
    <property type="entry name" value="ATP-GRASP ENZYME FSQD"/>
    <property type="match status" value="1"/>
</dbReference>
<evidence type="ECO:0000256" key="3">
    <source>
        <dbReference type="ARBA" id="ARBA00022840"/>
    </source>
</evidence>
<dbReference type="SUPFAM" id="SSF56059">
    <property type="entry name" value="Glutathione synthetase ATP-binding domain-like"/>
    <property type="match status" value="1"/>
</dbReference>
<dbReference type="EMBL" id="FRBI01000023">
    <property type="protein sequence ID" value="SHN15977.1"/>
    <property type="molecule type" value="Genomic_DNA"/>
</dbReference>
<proteinExistence type="predicted"/>
<feature type="domain" description="ATP-grasp" evidence="5">
    <location>
        <begin position="128"/>
        <end position="329"/>
    </location>
</feature>
<dbReference type="PANTHER" id="PTHR43585">
    <property type="entry name" value="FUMIPYRROLE BIOSYNTHESIS PROTEIN C"/>
    <property type="match status" value="1"/>
</dbReference>
<keyword evidence="2 4" id="KW-0547">Nucleotide-binding</keyword>
<dbReference type="AlphaFoldDB" id="A0A1M7PGQ2"/>
<dbReference type="OrthoDB" id="24041at2"/>
<dbReference type="Proteomes" id="UP000184111">
    <property type="component" value="Unassembled WGS sequence"/>
</dbReference>
<evidence type="ECO:0000256" key="2">
    <source>
        <dbReference type="ARBA" id="ARBA00022741"/>
    </source>
</evidence>
<evidence type="ECO:0000256" key="1">
    <source>
        <dbReference type="ARBA" id="ARBA00022598"/>
    </source>
</evidence>
<keyword evidence="1" id="KW-0436">Ligase</keyword>